<protein>
    <submittedName>
        <fullName evidence="1">Septum formation initiator family protein</fullName>
    </submittedName>
</protein>
<name>A0ABT9H8I4_9SPHN</name>
<gene>
    <name evidence="1" type="ORF">Q9K01_06080</name>
</gene>
<dbReference type="RefSeq" id="WP_305929326.1">
    <property type="nucleotide sequence ID" value="NZ_JAVAIL010000002.1"/>
</dbReference>
<evidence type="ECO:0000313" key="1">
    <source>
        <dbReference type="EMBL" id="MDP4539185.1"/>
    </source>
</evidence>
<sequence>MKRTGGKFGIRRERGVQSLALGVLLVMGGLAIAGPSGLLSWSENLRLLDQRQEHLAALTKERDALRNRVVLLDPDSADPDMVGELLRSQLNVVHPDEVVVRLDEEGLR</sequence>
<dbReference type="Pfam" id="PF04977">
    <property type="entry name" value="DivIC"/>
    <property type="match status" value="1"/>
</dbReference>
<evidence type="ECO:0000313" key="2">
    <source>
        <dbReference type="Proteomes" id="UP001235664"/>
    </source>
</evidence>
<dbReference type="EMBL" id="JAVAIL010000002">
    <property type="protein sequence ID" value="MDP4539185.1"/>
    <property type="molecule type" value="Genomic_DNA"/>
</dbReference>
<reference evidence="1 2" key="1">
    <citation type="submission" date="2023-08" db="EMBL/GenBank/DDBJ databases">
        <title>genomic of DY56.</title>
        <authorList>
            <person name="Wang Y."/>
        </authorList>
    </citation>
    <scope>NUCLEOTIDE SEQUENCE [LARGE SCALE GENOMIC DNA]</scope>
    <source>
        <strain evidence="1 2">DY56-A-20</strain>
    </source>
</reference>
<proteinExistence type="predicted"/>
<keyword evidence="2" id="KW-1185">Reference proteome</keyword>
<dbReference type="InterPro" id="IPR007060">
    <property type="entry name" value="FtsL/DivIC"/>
</dbReference>
<accession>A0ABT9H8I4</accession>
<dbReference type="Proteomes" id="UP001235664">
    <property type="component" value="Unassembled WGS sequence"/>
</dbReference>
<comment type="caution">
    <text evidence="1">The sequence shown here is derived from an EMBL/GenBank/DDBJ whole genome shotgun (WGS) entry which is preliminary data.</text>
</comment>
<organism evidence="1 2">
    <name type="scientific">Qipengyuania benthica</name>
    <dbReference type="NCBI Taxonomy" id="3067651"/>
    <lineage>
        <taxon>Bacteria</taxon>
        <taxon>Pseudomonadati</taxon>
        <taxon>Pseudomonadota</taxon>
        <taxon>Alphaproteobacteria</taxon>
        <taxon>Sphingomonadales</taxon>
        <taxon>Erythrobacteraceae</taxon>
        <taxon>Qipengyuania</taxon>
    </lineage>
</organism>